<organism evidence="1 2">
    <name type="scientific">Yoonia phaeophyticola</name>
    <dbReference type="NCBI Taxonomy" id="3137369"/>
    <lineage>
        <taxon>Bacteria</taxon>
        <taxon>Pseudomonadati</taxon>
        <taxon>Pseudomonadota</taxon>
        <taxon>Alphaproteobacteria</taxon>
        <taxon>Rhodobacterales</taxon>
        <taxon>Paracoccaceae</taxon>
        <taxon>Yoonia</taxon>
    </lineage>
</organism>
<protein>
    <submittedName>
        <fullName evidence="1">Uncharacterized protein</fullName>
    </submittedName>
</protein>
<accession>A0ABZ2V803</accession>
<evidence type="ECO:0000313" key="1">
    <source>
        <dbReference type="EMBL" id="WZC50684.1"/>
    </source>
</evidence>
<keyword evidence="2" id="KW-1185">Reference proteome</keyword>
<reference evidence="2" key="1">
    <citation type="submission" date="2024-04" db="EMBL/GenBank/DDBJ databases">
        <title>Phylogenomic analyses of a clade within the roseobacter group suggest taxonomic reassignments of species of the genera Aestuariivita, Citreicella, Loktanella, Nautella, Pelagibaca, Ruegeria, Thalassobius, Thiobacimonas and Tropicibacter, and the proposal o.</title>
        <authorList>
            <person name="Jeon C.O."/>
        </authorList>
    </citation>
    <scope>NUCLEOTIDE SEQUENCE [LARGE SCALE GENOMIC DNA]</scope>
    <source>
        <strain evidence="2">BS5-3</strain>
    </source>
</reference>
<dbReference type="Proteomes" id="UP001440612">
    <property type="component" value="Chromosome"/>
</dbReference>
<evidence type="ECO:0000313" key="2">
    <source>
        <dbReference type="Proteomes" id="UP001440612"/>
    </source>
</evidence>
<name>A0ABZ2V803_9RHOB</name>
<proteinExistence type="predicted"/>
<gene>
    <name evidence="1" type="ORF">AABB29_08760</name>
</gene>
<dbReference type="EMBL" id="CP150951">
    <property type="protein sequence ID" value="WZC50684.1"/>
    <property type="molecule type" value="Genomic_DNA"/>
</dbReference>
<dbReference type="RefSeq" id="WP_341368785.1">
    <property type="nucleotide sequence ID" value="NZ_CP150951.2"/>
</dbReference>
<sequence length="140" mass="15732">MTLNSWLRWPDFCGHSRTFPQMPISETDEPIEIAAKELIAQMDAFVTFMDVYGTERFAQDFVAGLGILFALIAYDHEIAELRPAPDNPVTLSAIQADGILQFANRVQQQTLLVELQGSDDTDFTNNTGGIRFIRPPARDR</sequence>